<name>A0A7W9G0E0_9ACTN</name>
<dbReference type="RefSeq" id="WP_185068700.1">
    <property type="nucleotide sequence ID" value="NZ_JACHMB010000001.1"/>
</dbReference>
<dbReference type="AlphaFoldDB" id="A0A7W9G0E0"/>
<sequence length="67" mass="7456">MTARRKPLAGQPCSCGLVDDREHGGSPVVVLVAFLEVDEEVRHRLPTDAGMVFPLSRLWELTFHQAL</sequence>
<dbReference type="Proteomes" id="UP000579153">
    <property type="component" value="Unassembled WGS sequence"/>
</dbReference>
<evidence type="ECO:0000313" key="2">
    <source>
        <dbReference type="Proteomes" id="UP000579153"/>
    </source>
</evidence>
<accession>A0A7W9G0E0</accession>
<reference evidence="1 2" key="1">
    <citation type="submission" date="2020-08" db="EMBL/GenBank/DDBJ databases">
        <title>Sequencing the genomes of 1000 actinobacteria strains.</title>
        <authorList>
            <person name="Klenk H.-P."/>
        </authorList>
    </citation>
    <scope>NUCLEOTIDE SEQUENCE [LARGE SCALE GENOMIC DNA]</scope>
    <source>
        <strain evidence="1 2">DSM 45507</strain>
    </source>
</reference>
<gene>
    <name evidence="1" type="ORF">HD596_001675</name>
</gene>
<evidence type="ECO:0000313" key="1">
    <source>
        <dbReference type="EMBL" id="MBB5774919.1"/>
    </source>
</evidence>
<dbReference type="EMBL" id="JACHMB010000001">
    <property type="protein sequence ID" value="MBB5774919.1"/>
    <property type="molecule type" value="Genomic_DNA"/>
</dbReference>
<organism evidence="1 2">
    <name type="scientific">Nonomuraea jabiensis</name>
    <dbReference type="NCBI Taxonomy" id="882448"/>
    <lineage>
        <taxon>Bacteria</taxon>
        <taxon>Bacillati</taxon>
        <taxon>Actinomycetota</taxon>
        <taxon>Actinomycetes</taxon>
        <taxon>Streptosporangiales</taxon>
        <taxon>Streptosporangiaceae</taxon>
        <taxon>Nonomuraea</taxon>
    </lineage>
</organism>
<keyword evidence="2" id="KW-1185">Reference proteome</keyword>
<protein>
    <submittedName>
        <fullName evidence="1">Uncharacterized protein</fullName>
    </submittedName>
</protein>
<comment type="caution">
    <text evidence="1">The sequence shown here is derived from an EMBL/GenBank/DDBJ whole genome shotgun (WGS) entry which is preliminary data.</text>
</comment>
<proteinExistence type="predicted"/>